<evidence type="ECO:0000313" key="7">
    <source>
        <dbReference type="EMBL" id="EMD59384.1"/>
    </source>
</evidence>
<dbReference type="KEGG" id="bsc:COCSADRAFT_258027"/>
<dbReference type="eggNOG" id="ENOG502SSGF">
    <property type="taxonomic scope" value="Eukaryota"/>
</dbReference>
<dbReference type="Proteomes" id="UP000016934">
    <property type="component" value="Unassembled WGS sequence"/>
</dbReference>
<sequence length="196" mass="22682">MIFSHIISLVLRVSQFVFAAIVLGLTAYFVYKIENPDRGPRGRRDRRDRWDDDDRWDNDRWRDRWDATRWRDDDDRDPLGRLIFALVWSSLSIIFAVIWAIPTTFAMKGFISDFIFTAGWAAVFGLLVDWFNDANCGSPWAWGGLSLRRGDTCGQWRAAQAFSFLSLIVWFATGILGIIMVLRLRRRAAAAKNSRV</sequence>
<feature type="transmembrane region" description="Helical" evidence="5">
    <location>
        <begin position="82"/>
        <end position="102"/>
    </location>
</feature>
<dbReference type="RefSeq" id="XP_007705110.1">
    <property type="nucleotide sequence ID" value="XM_007706920.1"/>
</dbReference>
<dbReference type="EMBL" id="KB445653">
    <property type="protein sequence ID" value="EMD59384.1"/>
    <property type="molecule type" value="Genomic_DNA"/>
</dbReference>
<evidence type="ECO:0000313" key="8">
    <source>
        <dbReference type="Proteomes" id="UP000016934"/>
    </source>
</evidence>
<dbReference type="GeneID" id="19135372"/>
<comment type="subcellular location">
    <subcellularLocation>
        <location evidence="1">Membrane</location>
        <topology evidence="1">Multi-pass membrane protein</topology>
    </subcellularLocation>
</comment>
<dbReference type="AlphaFoldDB" id="M2QWA4"/>
<evidence type="ECO:0000256" key="4">
    <source>
        <dbReference type="ARBA" id="ARBA00023136"/>
    </source>
</evidence>
<dbReference type="PANTHER" id="PTHR39608">
    <property type="entry name" value="INTEGRAL MEMBRANE PROTEIN (AFU_ORTHOLOGUE AFUA_5G08640)"/>
    <property type="match status" value="1"/>
</dbReference>
<keyword evidence="4 5" id="KW-0472">Membrane</keyword>
<evidence type="ECO:0000259" key="6">
    <source>
        <dbReference type="Pfam" id="PF01284"/>
    </source>
</evidence>
<keyword evidence="8" id="KW-1185">Reference proteome</keyword>
<dbReference type="PANTHER" id="PTHR39608:SF1">
    <property type="entry name" value="INTEGRAL MEMBRANE PROTEIN (AFU_ORTHOLOGUE AFUA_5G08640)"/>
    <property type="match status" value="1"/>
</dbReference>
<feature type="transmembrane region" description="Helical" evidence="5">
    <location>
        <begin position="114"/>
        <end position="132"/>
    </location>
</feature>
<reference evidence="8" key="2">
    <citation type="journal article" date="2013" name="PLoS Genet.">
        <title>Comparative genome structure, secondary metabolite, and effector coding capacity across Cochliobolus pathogens.</title>
        <authorList>
            <person name="Condon B.J."/>
            <person name="Leng Y."/>
            <person name="Wu D."/>
            <person name="Bushley K.E."/>
            <person name="Ohm R.A."/>
            <person name="Otillar R."/>
            <person name="Martin J."/>
            <person name="Schackwitz W."/>
            <person name="Grimwood J."/>
            <person name="MohdZainudin N."/>
            <person name="Xue C."/>
            <person name="Wang R."/>
            <person name="Manning V.A."/>
            <person name="Dhillon B."/>
            <person name="Tu Z.J."/>
            <person name="Steffenson B.J."/>
            <person name="Salamov A."/>
            <person name="Sun H."/>
            <person name="Lowry S."/>
            <person name="LaButti K."/>
            <person name="Han J."/>
            <person name="Copeland A."/>
            <person name="Lindquist E."/>
            <person name="Barry K."/>
            <person name="Schmutz J."/>
            <person name="Baker S.E."/>
            <person name="Ciuffetti L.M."/>
            <person name="Grigoriev I.V."/>
            <person name="Zhong S."/>
            <person name="Turgeon B.G."/>
        </authorList>
    </citation>
    <scope>NUCLEOTIDE SEQUENCE [LARGE SCALE GENOMIC DNA]</scope>
    <source>
        <strain evidence="8">ND90Pr / ATCC 201652</strain>
    </source>
</reference>
<evidence type="ECO:0000256" key="3">
    <source>
        <dbReference type="ARBA" id="ARBA00022989"/>
    </source>
</evidence>
<dbReference type="HOGENOM" id="CLU_079951_2_0_1"/>
<evidence type="ECO:0000256" key="5">
    <source>
        <dbReference type="SAM" id="Phobius"/>
    </source>
</evidence>
<feature type="transmembrane region" description="Helical" evidence="5">
    <location>
        <begin position="9"/>
        <end position="31"/>
    </location>
</feature>
<keyword evidence="2 5" id="KW-0812">Transmembrane</keyword>
<keyword evidence="3 5" id="KW-1133">Transmembrane helix</keyword>
<dbReference type="OrthoDB" id="4074965at2759"/>
<evidence type="ECO:0000256" key="2">
    <source>
        <dbReference type="ARBA" id="ARBA00022692"/>
    </source>
</evidence>
<reference evidence="7 8" key="1">
    <citation type="journal article" date="2012" name="PLoS Pathog.">
        <title>Diverse lifestyles and strategies of plant pathogenesis encoded in the genomes of eighteen Dothideomycetes fungi.</title>
        <authorList>
            <person name="Ohm R.A."/>
            <person name="Feau N."/>
            <person name="Henrissat B."/>
            <person name="Schoch C.L."/>
            <person name="Horwitz B.A."/>
            <person name="Barry K.W."/>
            <person name="Condon B.J."/>
            <person name="Copeland A.C."/>
            <person name="Dhillon B."/>
            <person name="Glaser F."/>
            <person name="Hesse C.N."/>
            <person name="Kosti I."/>
            <person name="LaButti K."/>
            <person name="Lindquist E.A."/>
            <person name="Lucas S."/>
            <person name="Salamov A.A."/>
            <person name="Bradshaw R.E."/>
            <person name="Ciuffetti L."/>
            <person name="Hamelin R.C."/>
            <person name="Kema G.H.J."/>
            <person name="Lawrence C."/>
            <person name="Scott J.A."/>
            <person name="Spatafora J.W."/>
            <person name="Turgeon B.G."/>
            <person name="de Wit P.J.G.M."/>
            <person name="Zhong S."/>
            <person name="Goodwin S.B."/>
            <person name="Grigoriev I.V."/>
        </authorList>
    </citation>
    <scope>NUCLEOTIDE SEQUENCE [LARGE SCALE GENOMIC DNA]</scope>
    <source>
        <strain evidence="8">ND90Pr / ATCC 201652</strain>
    </source>
</reference>
<name>M2QWA4_COCSN</name>
<protein>
    <recommendedName>
        <fullName evidence="6">MARVEL domain-containing protein</fullName>
    </recommendedName>
</protein>
<dbReference type="Pfam" id="PF01284">
    <property type="entry name" value="MARVEL"/>
    <property type="match status" value="1"/>
</dbReference>
<dbReference type="InterPro" id="IPR008253">
    <property type="entry name" value="Marvel"/>
</dbReference>
<accession>M2QWA4</accession>
<evidence type="ECO:0000256" key="1">
    <source>
        <dbReference type="ARBA" id="ARBA00004141"/>
    </source>
</evidence>
<dbReference type="GO" id="GO:0016020">
    <property type="term" value="C:membrane"/>
    <property type="evidence" value="ECO:0007669"/>
    <property type="project" value="UniProtKB-SubCell"/>
</dbReference>
<feature type="domain" description="MARVEL" evidence="6">
    <location>
        <begin position="8"/>
        <end position="175"/>
    </location>
</feature>
<organism evidence="7 8">
    <name type="scientific">Cochliobolus sativus (strain ND90Pr / ATCC 201652)</name>
    <name type="common">Common root rot and spot blotch fungus</name>
    <name type="synonym">Bipolaris sorokiniana</name>
    <dbReference type="NCBI Taxonomy" id="665912"/>
    <lineage>
        <taxon>Eukaryota</taxon>
        <taxon>Fungi</taxon>
        <taxon>Dikarya</taxon>
        <taxon>Ascomycota</taxon>
        <taxon>Pezizomycotina</taxon>
        <taxon>Dothideomycetes</taxon>
        <taxon>Pleosporomycetidae</taxon>
        <taxon>Pleosporales</taxon>
        <taxon>Pleosporineae</taxon>
        <taxon>Pleosporaceae</taxon>
        <taxon>Bipolaris</taxon>
    </lineage>
</organism>
<gene>
    <name evidence="7" type="ORF">COCSADRAFT_258027</name>
</gene>
<proteinExistence type="predicted"/>
<feature type="transmembrane region" description="Helical" evidence="5">
    <location>
        <begin position="161"/>
        <end position="182"/>
    </location>
</feature>